<keyword evidence="2" id="KW-1185">Reference proteome</keyword>
<evidence type="ECO:0000313" key="1">
    <source>
        <dbReference type="EMBL" id="CAG7639555.1"/>
    </source>
</evidence>
<comment type="caution">
    <text evidence="1">The sequence shown here is derived from an EMBL/GenBank/DDBJ whole genome shotgun (WGS) entry which is preliminary data.</text>
</comment>
<protein>
    <submittedName>
        <fullName evidence="1">Uncharacterized protein</fullName>
    </submittedName>
</protein>
<dbReference type="EMBL" id="CAJVCE010000006">
    <property type="protein sequence ID" value="CAG7639555.1"/>
    <property type="molecule type" value="Genomic_DNA"/>
</dbReference>
<proteinExistence type="predicted"/>
<organism evidence="1 2">
    <name type="scientific">Paenibacillus allorhizosphaerae</name>
    <dbReference type="NCBI Taxonomy" id="2849866"/>
    <lineage>
        <taxon>Bacteria</taxon>
        <taxon>Bacillati</taxon>
        <taxon>Bacillota</taxon>
        <taxon>Bacilli</taxon>
        <taxon>Bacillales</taxon>
        <taxon>Paenibacillaceae</taxon>
        <taxon>Paenibacillus</taxon>
    </lineage>
</organism>
<reference evidence="1 2" key="1">
    <citation type="submission" date="2021-06" db="EMBL/GenBank/DDBJ databases">
        <authorList>
            <person name="Criscuolo A."/>
        </authorList>
    </citation>
    <scope>NUCLEOTIDE SEQUENCE [LARGE SCALE GENOMIC DNA]</scope>
    <source>
        <strain evidence="2">CIP 111802</strain>
    </source>
</reference>
<dbReference type="Proteomes" id="UP000730618">
    <property type="component" value="Unassembled WGS sequence"/>
</dbReference>
<dbReference type="RefSeq" id="WP_218098889.1">
    <property type="nucleotide sequence ID" value="NZ_CAJVCE010000006.1"/>
</dbReference>
<evidence type="ECO:0000313" key="2">
    <source>
        <dbReference type="Proteomes" id="UP000730618"/>
    </source>
</evidence>
<accession>A0ABN7TJN4</accession>
<sequence>MKANHPQGKLLQQLVLLISMRRLTVKVVRFERIVPVIIELAASLGVKIKFPIAFAHSPD</sequence>
<gene>
    <name evidence="1" type="ORF">PAECIP111802_02556</name>
</gene>
<name>A0ABN7TJN4_9BACL</name>